<feature type="region of interest" description="Disordered" evidence="2">
    <location>
        <begin position="49"/>
        <end position="94"/>
    </location>
</feature>
<dbReference type="Pfam" id="PF05250">
    <property type="entry name" value="UPF0193"/>
    <property type="match status" value="1"/>
</dbReference>
<dbReference type="InterPro" id="IPR007914">
    <property type="entry name" value="UPF0193"/>
</dbReference>
<dbReference type="InterPro" id="IPR029044">
    <property type="entry name" value="Nucleotide-diphossugar_trans"/>
</dbReference>
<feature type="compositionally biased region" description="Acidic residues" evidence="2">
    <location>
        <begin position="1"/>
        <end position="10"/>
    </location>
</feature>
<comment type="caution">
    <text evidence="3">The sequence shown here is derived from an EMBL/GenBank/DDBJ whole genome shotgun (WGS) entry which is preliminary data.</text>
</comment>
<reference evidence="4" key="1">
    <citation type="submission" date="2023-01" db="EMBL/GenBank/DDBJ databases">
        <title>Key to firefly adult light organ development and bioluminescence: homeobox transcription factors regulate luciferase expression and transportation to peroxisome.</title>
        <authorList>
            <person name="Fu X."/>
        </authorList>
    </citation>
    <scope>NUCLEOTIDE SEQUENCE [LARGE SCALE GENOMIC DNA]</scope>
</reference>
<dbReference type="EMBL" id="JARPUR010000006">
    <property type="protein sequence ID" value="KAK4874562.1"/>
    <property type="molecule type" value="Genomic_DNA"/>
</dbReference>
<sequence>MEIISQEEMEWPSTRVPQGGLFHPPKVNYNPDTRDYLKGLINESKLSIIQREKDRSEKTKKKTANLKSASESQLSPREPPLIRPGSSKRRTQDTIINSGAYIREKFVPKFPKVDRDKAKKHLQDLMAYGKDIQPPPPPKIIAKSTRNRIENRFDQLEREIKERKEFLQEMKELGEGPRYEQIIEQQIQAKLREMNSLKLEVWVSTENDLIYQEASKVNANIHWRSNETATDTASSLYATKEFLEKHRQIDFVALIQCTSPFLKVRYLQESVAQLNLKVYECVFSVTRSFKLRWIKFGYHFLPSFDIKNRPRRQDLNEEYIENGMFYFASRNLIEKGYFQNNR</sequence>
<evidence type="ECO:0000256" key="1">
    <source>
        <dbReference type="SAM" id="Coils"/>
    </source>
</evidence>
<feature type="coiled-coil region" evidence="1">
    <location>
        <begin position="139"/>
        <end position="200"/>
    </location>
</feature>
<proteinExistence type="predicted"/>
<gene>
    <name evidence="3" type="ORF">RN001_013922</name>
</gene>
<dbReference type="Gene3D" id="3.90.550.10">
    <property type="entry name" value="Spore Coat Polysaccharide Biosynthesis Protein SpsA, Chain A"/>
    <property type="match status" value="1"/>
</dbReference>
<protein>
    <submittedName>
        <fullName evidence="3">Uncharacterized protein</fullName>
    </submittedName>
</protein>
<dbReference type="AlphaFoldDB" id="A0AAN7SCL8"/>
<dbReference type="PANTHER" id="PTHR21485:SF3">
    <property type="entry name" value="N-ACYLNEURAMINATE CYTIDYLYLTRANSFERASE"/>
    <property type="match status" value="1"/>
</dbReference>
<dbReference type="Proteomes" id="UP001353858">
    <property type="component" value="Unassembled WGS sequence"/>
</dbReference>
<evidence type="ECO:0000313" key="3">
    <source>
        <dbReference type="EMBL" id="KAK4874562.1"/>
    </source>
</evidence>
<organism evidence="3 4">
    <name type="scientific">Aquatica leii</name>
    <dbReference type="NCBI Taxonomy" id="1421715"/>
    <lineage>
        <taxon>Eukaryota</taxon>
        <taxon>Metazoa</taxon>
        <taxon>Ecdysozoa</taxon>
        <taxon>Arthropoda</taxon>
        <taxon>Hexapoda</taxon>
        <taxon>Insecta</taxon>
        <taxon>Pterygota</taxon>
        <taxon>Neoptera</taxon>
        <taxon>Endopterygota</taxon>
        <taxon>Coleoptera</taxon>
        <taxon>Polyphaga</taxon>
        <taxon>Elateriformia</taxon>
        <taxon>Elateroidea</taxon>
        <taxon>Lampyridae</taxon>
        <taxon>Luciolinae</taxon>
        <taxon>Aquatica</taxon>
    </lineage>
</organism>
<evidence type="ECO:0000313" key="4">
    <source>
        <dbReference type="Proteomes" id="UP001353858"/>
    </source>
</evidence>
<dbReference type="PANTHER" id="PTHR21485">
    <property type="entry name" value="HAD SUPERFAMILY MEMBERS CMAS AND KDSC"/>
    <property type="match status" value="1"/>
</dbReference>
<feature type="region of interest" description="Disordered" evidence="2">
    <location>
        <begin position="1"/>
        <end position="27"/>
    </location>
</feature>
<dbReference type="InterPro" id="IPR050793">
    <property type="entry name" value="CMP-NeuNAc_synthase"/>
</dbReference>
<evidence type="ECO:0000256" key="2">
    <source>
        <dbReference type="SAM" id="MobiDB-lite"/>
    </source>
</evidence>
<dbReference type="SUPFAM" id="SSF53448">
    <property type="entry name" value="Nucleotide-diphospho-sugar transferases"/>
    <property type="match status" value="1"/>
</dbReference>
<dbReference type="GO" id="GO:0008781">
    <property type="term" value="F:N-acylneuraminate cytidylyltransferase activity"/>
    <property type="evidence" value="ECO:0007669"/>
    <property type="project" value="TreeGrafter"/>
</dbReference>
<accession>A0AAN7SCL8</accession>
<keyword evidence="4" id="KW-1185">Reference proteome</keyword>
<feature type="compositionally biased region" description="Polar residues" evidence="2">
    <location>
        <begin position="65"/>
        <end position="75"/>
    </location>
</feature>
<keyword evidence="1" id="KW-0175">Coiled coil</keyword>
<name>A0AAN7SCL8_9COLE</name>